<name>A0ABR7WEK1_9ACTN</name>
<gene>
    <name evidence="1" type="ORF">IDF66_16650</name>
</gene>
<dbReference type="Gene3D" id="2.70.98.10">
    <property type="match status" value="1"/>
</dbReference>
<dbReference type="InterPro" id="IPR008183">
    <property type="entry name" value="Aldose_1/G6P_1-epimerase"/>
</dbReference>
<organism evidence="1 2">
    <name type="scientific">Gordonia hankookensis</name>
    <dbReference type="NCBI Taxonomy" id="589403"/>
    <lineage>
        <taxon>Bacteria</taxon>
        <taxon>Bacillati</taxon>
        <taxon>Actinomycetota</taxon>
        <taxon>Actinomycetes</taxon>
        <taxon>Mycobacteriales</taxon>
        <taxon>Gordoniaceae</taxon>
        <taxon>Gordonia</taxon>
    </lineage>
</organism>
<proteinExistence type="predicted"/>
<dbReference type="RefSeq" id="WP_190267802.1">
    <property type="nucleotide sequence ID" value="NZ_BAABAD010000005.1"/>
</dbReference>
<dbReference type="Proteomes" id="UP000602395">
    <property type="component" value="Unassembled WGS sequence"/>
</dbReference>
<dbReference type="InterPro" id="IPR014718">
    <property type="entry name" value="GH-type_carb-bd"/>
</dbReference>
<dbReference type="InterPro" id="IPR011013">
    <property type="entry name" value="Gal_mutarotase_sf_dom"/>
</dbReference>
<dbReference type="EMBL" id="JACWMS010000003">
    <property type="protein sequence ID" value="MBD1321218.1"/>
    <property type="molecule type" value="Genomic_DNA"/>
</dbReference>
<sequence>MEADGDLVLRTSGAQARVSPQGGRLTSLRIADVELLQQGEPYGCFPMVPWCGRMRDGVLDFGGVRYRFDRNDPPHALHGIARDHRWETETSGTDHATLSRSLDPQWPFEGTVTQDFTLTPGALTMRLGVSSADTPFPAQAGWHPWFRRHPVSGESGPLAVDFAPAWQEERGPDYLPTGTRLTPQPPPWDDCFGMPSGVDVTLDWPDLLRLRIRSDAEWVVIFDHRPFAICVEPQSGPPDGLNTTPRLVAPGHDLVVTTRWTW</sequence>
<dbReference type="Pfam" id="PF01263">
    <property type="entry name" value="Aldose_epim"/>
    <property type="match status" value="1"/>
</dbReference>
<comment type="caution">
    <text evidence="1">The sequence shown here is derived from an EMBL/GenBank/DDBJ whole genome shotgun (WGS) entry which is preliminary data.</text>
</comment>
<accession>A0ABR7WEK1</accession>
<dbReference type="SUPFAM" id="SSF74650">
    <property type="entry name" value="Galactose mutarotase-like"/>
    <property type="match status" value="1"/>
</dbReference>
<reference evidence="1 2" key="1">
    <citation type="submission" date="2020-09" db="EMBL/GenBank/DDBJ databases">
        <title>Novel species in genus Gordonia.</title>
        <authorList>
            <person name="Zhang G."/>
        </authorList>
    </citation>
    <scope>NUCLEOTIDE SEQUENCE [LARGE SCALE GENOMIC DNA]</scope>
    <source>
        <strain evidence="1 2">ON-33</strain>
    </source>
</reference>
<keyword evidence="2" id="KW-1185">Reference proteome</keyword>
<evidence type="ECO:0000313" key="1">
    <source>
        <dbReference type="EMBL" id="MBD1321218.1"/>
    </source>
</evidence>
<protein>
    <submittedName>
        <fullName evidence="1">Aldose 1-epimerase</fullName>
    </submittedName>
</protein>
<evidence type="ECO:0000313" key="2">
    <source>
        <dbReference type="Proteomes" id="UP000602395"/>
    </source>
</evidence>